<dbReference type="AlphaFoldDB" id="A0A8X6MT20"/>
<evidence type="ECO:0000313" key="2">
    <source>
        <dbReference type="Proteomes" id="UP000887013"/>
    </source>
</evidence>
<proteinExistence type="predicted"/>
<organism evidence="1 2">
    <name type="scientific">Nephila pilipes</name>
    <name type="common">Giant wood spider</name>
    <name type="synonym">Nephila maculata</name>
    <dbReference type="NCBI Taxonomy" id="299642"/>
    <lineage>
        <taxon>Eukaryota</taxon>
        <taxon>Metazoa</taxon>
        <taxon>Ecdysozoa</taxon>
        <taxon>Arthropoda</taxon>
        <taxon>Chelicerata</taxon>
        <taxon>Arachnida</taxon>
        <taxon>Araneae</taxon>
        <taxon>Araneomorphae</taxon>
        <taxon>Entelegynae</taxon>
        <taxon>Araneoidea</taxon>
        <taxon>Nephilidae</taxon>
        <taxon>Nephila</taxon>
    </lineage>
</organism>
<sequence>MRRVFVRKCLTILTLQGHGDSCRSLDERIALAERLRPRGVSLVLTFYGTTLQIQQRICRSKPSTEEVDRCQNDKGQGAYNTPLPKMSNKLVYLVKVCVEKPPEGLLRGKLVKDARLTRIPPGLGVCGHSPPRGWETAPLRTVTQSSEPVHERDPFIV</sequence>
<dbReference type="EMBL" id="BMAW01050632">
    <property type="protein sequence ID" value="GFS76329.1"/>
    <property type="molecule type" value="Genomic_DNA"/>
</dbReference>
<accession>A0A8X6MT20</accession>
<comment type="caution">
    <text evidence="1">The sequence shown here is derived from an EMBL/GenBank/DDBJ whole genome shotgun (WGS) entry which is preliminary data.</text>
</comment>
<dbReference type="Proteomes" id="UP000887013">
    <property type="component" value="Unassembled WGS sequence"/>
</dbReference>
<protein>
    <submittedName>
        <fullName evidence="1">Uncharacterized protein</fullName>
    </submittedName>
</protein>
<gene>
    <name evidence="1" type="ORF">NPIL_565001</name>
</gene>
<evidence type="ECO:0000313" key="1">
    <source>
        <dbReference type="EMBL" id="GFS76329.1"/>
    </source>
</evidence>
<name>A0A8X6MT20_NEPPI</name>
<keyword evidence="2" id="KW-1185">Reference proteome</keyword>
<reference evidence="1" key="1">
    <citation type="submission" date="2020-08" db="EMBL/GenBank/DDBJ databases">
        <title>Multicomponent nature underlies the extraordinary mechanical properties of spider dragline silk.</title>
        <authorList>
            <person name="Kono N."/>
            <person name="Nakamura H."/>
            <person name="Mori M."/>
            <person name="Yoshida Y."/>
            <person name="Ohtoshi R."/>
            <person name="Malay A.D."/>
            <person name="Moran D.A.P."/>
            <person name="Tomita M."/>
            <person name="Numata K."/>
            <person name="Arakawa K."/>
        </authorList>
    </citation>
    <scope>NUCLEOTIDE SEQUENCE</scope>
</reference>